<dbReference type="InterPro" id="IPR001683">
    <property type="entry name" value="PX_dom"/>
</dbReference>
<organism evidence="7">
    <name type="scientific">Ostreococcus sp. 'lucimarinus'</name>
    <dbReference type="NCBI Taxonomy" id="242159"/>
    <lineage>
        <taxon>Eukaryota</taxon>
        <taxon>Viridiplantae</taxon>
        <taxon>Chlorophyta</taxon>
        <taxon>Mamiellophyceae</taxon>
        <taxon>Mamiellales</taxon>
        <taxon>Bathycoccaceae</taxon>
        <taxon>Ostreococcus</taxon>
    </lineage>
</organism>
<keyword evidence="4" id="KW-0472">Membrane</keyword>
<dbReference type="Gene3D" id="3.30.1520.10">
    <property type="entry name" value="Phox-like domain"/>
    <property type="match status" value="1"/>
</dbReference>
<dbReference type="AlphaFoldDB" id="A0A7R9XTJ4"/>
<evidence type="ECO:0000256" key="3">
    <source>
        <dbReference type="SAM" id="MobiDB-lite"/>
    </source>
</evidence>
<keyword evidence="2" id="KW-0963">Cytoplasm</keyword>
<comment type="subcellular location">
    <subcellularLocation>
        <location evidence="1">Cytoplasm</location>
    </subcellularLocation>
</comment>
<dbReference type="SUPFAM" id="SSF64268">
    <property type="entry name" value="PX domain"/>
    <property type="match status" value="1"/>
</dbReference>
<dbReference type="SMART" id="SM00313">
    <property type="entry name" value="PXA"/>
    <property type="match status" value="1"/>
</dbReference>
<keyword evidence="4" id="KW-1133">Transmembrane helix</keyword>
<dbReference type="PANTHER" id="PTHR22999">
    <property type="entry name" value="PX SERINE/THREONINE KINASE PXK"/>
    <property type="match status" value="1"/>
</dbReference>
<proteinExistence type="predicted"/>
<reference evidence="7" key="1">
    <citation type="submission" date="2021-01" db="EMBL/GenBank/DDBJ databases">
        <authorList>
            <person name="Corre E."/>
            <person name="Pelletier E."/>
            <person name="Niang G."/>
            <person name="Scheremetjew M."/>
            <person name="Finn R."/>
            <person name="Kale V."/>
            <person name="Holt S."/>
            <person name="Cochrane G."/>
            <person name="Meng A."/>
            <person name="Brown T."/>
            <person name="Cohen L."/>
        </authorList>
    </citation>
    <scope>NUCLEOTIDE SEQUENCE</scope>
    <source>
        <strain evidence="7">Clade-A-BCC118000</strain>
    </source>
</reference>
<feature type="domain" description="PXA" evidence="6">
    <location>
        <begin position="115"/>
        <end position="297"/>
    </location>
</feature>
<dbReference type="GO" id="GO:0005768">
    <property type="term" value="C:endosome"/>
    <property type="evidence" value="ECO:0007669"/>
    <property type="project" value="UniProtKB-ARBA"/>
</dbReference>
<evidence type="ECO:0008006" key="8">
    <source>
        <dbReference type="Google" id="ProtNLM"/>
    </source>
</evidence>
<dbReference type="Pfam" id="PF02194">
    <property type="entry name" value="PXA"/>
    <property type="match status" value="1"/>
</dbReference>
<evidence type="ECO:0000256" key="1">
    <source>
        <dbReference type="ARBA" id="ARBA00004496"/>
    </source>
</evidence>
<sequence length="746" mass="82211">MPRDAIDGVARVLRARLGVKTTRELRMVLGVALAMTTLVAHALAKTSRSTLGNVPVASVVTAVCVVVVSALARGGERRSSRRERRWGAATRGDETREAAATRNIKASVEELLSDYPEVFAAWGEVREKIITEYVVSLWYESMTDDLDVPNAIRIILDGAFAELARRAREMDLVSFALREIPDVLSQSLESYRSAREEVGESEFRQLCAEDAEDVLACVLRKQGELHPAVSGEIETTRALRALSLVMSDALMDGEFASGLTTALVRELIVVSLLRPLLRFAEPRWANRGVLYLTGTNVDYDEEEVKDMLSIESEGTTVVDDSANVSERRSETNASATHSRTASDSIDAALTGLYSDFKLSARITGAEIVGSGSSSYAVYLVTVNTSEDQTWVVPRRFRNFETLHRRLRDVDREATNGLEFPSKSWIRTSLSGVFMETRRKALDTYMKSILASKSLAESSELFTFLDARPGIYDPDRGSIAPELMKTMTEAMEGMATMVSNSTSDLMGGGETVDEDRAPGEAPTLGSKKPPRHTRMSSMYKEPTPTVPSVNLSSIEPTSKTTRSESASETNGDGEDEDAFVAEVESCMNGPVLDLFECVFTLRSKPMMRRALVSLVRQTIEFFFSIERSISKRFRDFRSAGSMARALSWIRRVVWPESPYPPDTPARLAREAETARQALLGVFTNETVQTIMGTRASARAALDVYSLLQSPTCCRHIGFVALEAFIVSLFPEVIAHAASKDLERALEA</sequence>
<dbReference type="InterPro" id="IPR003114">
    <property type="entry name" value="Phox_assoc"/>
</dbReference>
<evidence type="ECO:0000313" key="7">
    <source>
        <dbReference type="EMBL" id="CAD8225359.1"/>
    </source>
</evidence>
<dbReference type="InterPro" id="IPR036871">
    <property type="entry name" value="PX_dom_sf"/>
</dbReference>
<dbReference type="EMBL" id="HBDX01007113">
    <property type="protein sequence ID" value="CAD8225359.1"/>
    <property type="molecule type" value="Transcribed_RNA"/>
</dbReference>
<feature type="compositionally biased region" description="Polar residues" evidence="3">
    <location>
        <begin position="331"/>
        <end position="340"/>
    </location>
</feature>
<evidence type="ECO:0000259" key="5">
    <source>
        <dbReference type="PROSITE" id="PS50195"/>
    </source>
</evidence>
<dbReference type="GO" id="GO:0035091">
    <property type="term" value="F:phosphatidylinositol binding"/>
    <property type="evidence" value="ECO:0007669"/>
    <property type="project" value="InterPro"/>
</dbReference>
<feature type="transmembrane region" description="Helical" evidence="4">
    <location>
        <begin position="25"/>
        <end position="44"/>
    </location>
</feature>
<dbReference type="PROSITE" id="PS50195">
    <property type="entry name" value="PX"/>
    <property type="match status" value="1"/>
</dbReference>
<feature type="domain" description="PX" evidence="5">
    <location>
        <begin position="356"/>
        <end position="471"/>
    </location>
</feature>
<gene>
    <name evidence="7" type="ORF">OLUC0939_LOCUS6099</name>
</gene>
<dbReference type="SMART" id="SM00312">
    <property type="entry name" value="PX"/>
    <property type="match status" value="1"/>
</dbReference>
<evidence type="ECO:0000256" key="2">
    <source>
        <dbReference type="ARBA" id="ARBA00022490"/>
    </source>
</evidence>
<feature type="compositionally biased region" description="Polar residues" evidence="3">
    <location>
        <begin position="545"/>
        <end position="569"/>
    </location>
</feature>
<dbReference type="PROSITE" id="PS51207">
    <property type="entry name" value="PXA"/>
    <property type="match status" value="1"/>
</dbReference>
<dbReference type="InterPro" id="IPR013937">
    <property type="entry name" value="Sorting_nexin_C"/>
</dbReference>
<evidence type="ECO:0000259" key="6">
    <source>
        <dbReference type="PROSITE" id="PS51207"/>
    </source>
</evidence>
<name>A0A7R9XTJ4_9CHLO</name>
<dbReference type="Pfam" id="PF00787">
    <property type="entry name" value="PX"/>
    <property type="match status" value="1"/>
</dbReference>
<feature type="region of interest" description="Disordered" evidence="3">
    <location>
        <begin position="499"/>
        <end position="573"/>
    </location>
</feature>
<accession>A0A7R9XTJ4</accession>
<feature type="region of interest" description="Disordered" evidence="3">
    <location>
        <begin position="321"/>
        <end position="340"/>
    </location>
</feature>
<dbReference type="PANTHER" id="PTHR22999:SF23">
    <property type="entry name" value="SORTING NEXIN-16"/>
    <property type="match status" value="1"/>
</dbReference>
<dbReference type="Pfam" id="PF08628">
    <property type="entry name" value="Nexin_C"/>
    <property type="match status" value="1"/>
</dbReference>
<keyword evidence="4" id="KW-0812">Transmembrane</keyword>
<protein>
    <recommendedName>
        <fullName evidence="8">PXA domain-containing protein</fullName>
    </recommendedName>
</protein>
<dbReference type="InterPro" id="IPR051837">
    <property type="entry name" value="SortingNexin/PXDomain-PKLike"/>
</dbReference>
<evidence type="ECO:0000256" key="4">
    <source>
        <dbReference type="SAM" id="Phobius"/>
    </source>
</evidence>
<feature type="transmembrane region" description="Helical" evidence="4">
    <location>
        <begin position="56"/>
        <end position="75"/>
    </location>
</feature>